<dbReference type="InterPro" id="IPR039028">
    <property type="entry name" value="BCKD/PDK"/>
</dbReference>
<gene>
    <name evidence="3" type="primary">PKP2_2</name>
    <name evidence="3" type="ORF">VKT23_002041</name>
</gene>
<evidence type="ECO:0000256" key="2">
    <source>
        <dbReference type="SAM" id="MobiDB-lite"/>
    </source>
</evidence>
<sequence>MPPIVATIALGTNDIGIRISDQGGGLLNQSIQNQNQIKTPADLFSFSHVRNPERMEDSRLGTLRSASSRREGVWATVHEQVESWQKPADSENGSGNDDPGKKAGVGRHPRLGIGLPMSNIFATYFGGSLDIVSLDGWGTDVYVRLPKLGTNLEAVNF</sequence>
<accession>A0ABR1K259</accession>
<feature type="region of interest" description="Disordered" evidence="2">
    <location>
        <begin position="78"/>
        <end position="108"/>
    </location>
</feature>
<name>A0ABR1K259_9AGAR</name>
<protein>
    <recommendedName>
        <fullName evidence="1">Protein-serine/threonine kinase</fullName>
        <ecNumber evidence="1">2.7.11.-</ecNumber>
    </recommendedName>
</protein>
<dbReference type="EC" id="2.7.11.-" evidence="1"/>
<keyword evidence="1" id="KW-0418">Kinase</keyword>
<keyword evidence="1" id="KW-0067">ATP-binding</keyword>
<evidence type="ECO:0000313" key="3">
    <source>
        <dbReference type="EMBL" id="KAK7470617.1"/>
    </source>
</evidence>
<dbReference type="PANTHER" id="PTHR11947">
    <property type="entry name" value="PYRUVATE DEHYDROGENASE KINASE"/>
    <property type="match status" value="1"/>
</dbReference>
<dbReference type="InterPro" id="IPR036890">
    <property type="entry name" value="HATPase_C_sf"/>
</dbReference>
<dbReference type="Gene3D" id="3.30.565.10">
    <property type="entry name" value="Histidine kinase-like ATPase, C-terminal domain"/>
    <property type="match status" value="1"/>
</dbReference>
<dbReference type="Proteomes" id="UP001498398">
    <property type="component" value="Unassembled WGS sequence"/>
</dbReference>
<keyword evidence="4" id="KW-1185">Reference proteome</keyword>
<comment type="caution">
    <text evidence="3">The sequence shown here is derived from an EMBL/GenBank/DDBJ whole genome shotgun (WGS) entry which is preliminary data.</text>
</comment>
<dbReference type="PANTHER" id="PTHR11947:SF20">
    <property type="entry name" value="[3-METHYL-2-OXOBUTANOATE DEHYDROGENASE [LIPOAMIDE]] KINASE, MITOCHONDRIAL"/>
    <property type="match status" value="1"/>
</dbReference>
<evidence type="ECO:0000256" key="1">
    <source>
        <dbReference type="RuleBase" id="RU366032"/>
    </source>
</evidence>
<comment type="similarity">
    <text evidence="1">Belongs to the PDK/BCKDK protein kinase family.</text>
</comment>
<organism evidence="3 4">
    <name type="scientific">Marasmiellus scandens</name>
    <dbReference type="NCBI Taxonomy" id="2682957"/>
    <lineage>
        <taxon>Eukaryota</taxon>
        <taxon>Fungi</taxon>
        <taxon>Dikarya</taxon>
        <taxon>Basidiomycota</taxon>
        <taxon>Agaricomycotina</taxon>
        <taxon>Agaricomycetes</taxon>
        <taxon>Agaricomycetidae</taxon>
        <taxon>Agaricales</taxon>
        <taxon>Marasmiineae</taxon>
        <taxon>Omphalotaceae</taxon>
        <taxon>Marasmiellus</taxon>
    </lineage>
</organism>
<comment type="subcellular location">
    <subcellularLocation>
        <location evidence="1">Mitochondrion matrix</location>
    </subcellularLocation>
</comment>
<evidence type="ECO:0000313" key="4">
    <source>
        <dbReference type="Proteomes" id="UP001498398"/>
    </source>
</evidence>
<reference evidence="3 4" key="1">
    <citation type="submission" date="2024-01" db="EMBL/GenBank/DDBJ databases">
        <title>A draft genome for the cacao thread blight pathogen Marasmiellus scandens.</title>
        <authorList>
            <person name="Baruah I.K."/>
            <person name="Leung J."/>
            <person name="Bukari Y."/>
            <person name="Amoako-Attah I."/>
            <person name="Meinhardt L.W."/>
            <person name="Bailey B.A."/>
            <person name="Cohen S.P."/>
        </authorList>
    </citation>
    <scope>NUCLEOTIDE SEQUENCE [LARGE SCALE GENOMIC DNA]</scope>
    <source>
        <strain evidence="3 4">GH-19</strain>
    </source>
</reference>
<keyword evidence="1" id="KW-0808">Transferase</keyword>
<dbReference type="EMBL" id="JBANRG010000002">
    <property type="protein sequence ID" value="KAK7470617.1"/>
    <property type="molecule type" value="Genomic_DNA"/>
</dbReference>
<keyword evidence="1" id="KW-0547">Nucleotide-binding</keyword>
<dbReference type="SUPFAM" id="SSF55874">
    <property type="entry name" value="ATPase domain of HSP90 chaperone/DNA topoisomerase II/histidine kinase"/>
    <property type="match status" value="1"/>
</dbReference>
<proteinExistence type="inferred from homology"/>
<keyword evidence="1" id="KW-0496">Mitochondrion</keyword>